<reference evidence="9 10" key="1">
    <citation type="journal article" date="2018" name="Mol. Biol. Evol.">
        <title>Broad Genomic Sampling Reveals a Smut Pathogenic Ancestry of the Fungal Clade Ustilaginomycotina.</title>
        <authorList>
            <person name="Kijpornyongpan T."/>
            <person name="Mondo S.J."/>
            <person name="Barry K."/>
            <person name="Sandor L."/>
            <person name="Lee J."/>
            <person name="Lipzen A."/>
            <person name="Pangilinan J."/>
            <person name="LaButti K."/>
            <person name="Hainaut M."/>
            <person name="Henrissat B."/>
            <person name="Grigoriev I.V."/>
            <person name="Spatafora J.W."/>
            <person name="Aime M.C."/>
        </authorList>
    </citation>
    <scope>NUCLEOTIDE SEQUENCE [LARGE SCALE GENOMIC DNA]</scope>
    <source>
        <strain evidence="9 10">MCA 5214</strain>
    </source>
</reference>
<dbReference type="GO" id="GO:0007186">
    <property type="term" value="P:G protein-coupled receptor signaling pathway"/>
    <property type="evidence" value="ECO:0007669"/>
    <property type="project" value="InterPro"/>
</dbReference>
<evidence type="ECO:0000256" key="6">
    <source>
        <dbReference type="ARBA" id="ARBA00023224"/>
    </source>
</evidence>
<comment type="similarity">
    <text evidence="1">Belongs to the G-alpha family.</text>
</comment>
<dbReference type="GeneID" id="37029906"/>
<gene>
    <name evidence="9" type="ORF">BDZ90DRAFT_258526</name>
</gene>
<feature type="binding site" evidence="7">
    <location>
        <begin position="52"/>
        <end position="57"/>
    </location>
    <ligand>
        <name>GTP</name>
        <dbReference type="ChEBI" id="CHEBI:37565"/>
    </ligand>
</feature>
<dbReference type="EMBL" id="KZ819663">
    <property type="protein sequence ID" value="PWN29613.1"/>
    <property type="molecule type" value="Genomic_DNA"/>
</dbReference>
<dbReference type="Gene3D" id="3.40.50.300">
    <property type="entry name" value="P-loop containing nucleotide triphosphate hydrolases"/>
    <property type="match status" value="1"/>
</dbReference>
<dbReference type="OrthoDB" id="5817230at2759"/>
<dbReference type="GO" id="GO:0001664">
    <property type="term" value="F:G protein-coupled receptor binding"/>
    <property type="evidence" value="ECO:0007669"/>
    <property type="project" value="InterPro"/>
</dbReference>
<dbReference type="PROSITE" id="PS51882">
    <property type="entry name" value="G_ALPHA"/>
    <property type="match status" value="1"/>
</dbReference>
<keyword evidence="6" id="KW-0807">Transducer</keyword>
<feature type="binding site" evidence="7">
    <location>
        <begin position="278"/>
        <end position="281"/>
    </location>
    <ligand>
        <name>GTP</name>
        <dbReference type="ChEBI" id="CHEBI:37565"/>
    </ligand>
</feature>
<dbReference type="Pfam" id="PF00503">
    <property type="entry name" value="G-alpha"/>
    <property type="match status" value="1"/>
</dbReference>
<name>A0A316V0B0_9BASI</name>
<dbReference type="InterPro" id="IPR002975">
    <property type="entry name" value="Fungi_Gprotein_alpha"/>
</dbReference>
<dbReference type="Gene3D" id="1.10.400.10">
    <property type="entry name" value="GI Alpha 1, domain 2-like"/>
    <property type="match status" value="1"/>
</dbReference>
<dbReference type="SMART" id="SM00275">
    <property type="entry name" value="G_alpha"/>
    <property type="match status" value="1"/>
</dbReference>
<keyword evidence="5 7" id="KW-0342">GTP-binding</keyword>
<proteinExistence type="inferred from homology"/>
<dbReference type="SUPFAM" id="SSF52540">
    <property type="entry name" value="P-loop containing nucleoside triphosphate hydrolases"/>
    <property type="match status" value="1"/>
</dbReference>
<evidence type="ECO:0000313" key="10">
    <source>
        <dbReference type="Proteomes" id="UP000245884"/>
    </source>
</evidence>
<protein>
    <submittedName>
        <fullName evidence="9">Putative guanine nucleotide-binding protein alpha-2 subunit</fullName>
    </submittedName>
</protein>
<feature type="binding site" evidence="7">
    <location>
        <begin position="184"/>
        <end position="190"/>
    </location>
    <ligand>
        <name>GTP</name>
        <dbReference type="ChEBI" id="CHEBI:37565"/>
    </ligand>
</feature>
<dbReference type="FunFam" id="3.40.50.300:FF:000563">
    <property type="entry name" value="Guanine nucleotide-binding protein alpha subunit"/>
    <property type="match status" value="1"/>
</dbReference>
<accession>A0A316V0B0</accession>
<keyword evidence="10" id="KW-1185">Reference proteome</keyword>
<organism evidence="9 10">
    <name type="scientific">Jaminaea rosea</name>
    <dbReference type="NCBI Taxonomy" id="1569628"/>
    <lineage>
        <taxon>Eukaryota</taxon>
        <taxon>Fungi</taxon>
        <taxon>Dikarya</taxon>
        <taxon>Basidiomycota</taxon>
        <taxon>Ustilaginomycotina</taxon>
        <taxon>Exobasidiomycetes</taxon>
        <taxon>Microstromatales</taxon>
        <taxon>Microstromatales incertae sedis</taxon>
        <taxon>Jaminaea</taxon>
    </lineage>
</organism>
<keyword evidence="2 8" id="KW-0479">Metal-binding</keyword>
<dbReference type="RefSeq" id="XP_025364225.1">
    <property type="nucleotide sequence ID" value="XM_025508083.1"/>
</dbReference>
<evidence type="ECO:0000256" key="7">
    <source>
        <dbReference type="PIRSR" id="PIRSR601019-1"/>
    </source>
</evidence>
<feature type="binding site" evidence="7">
    <location>
        <begin position="209"/>
        <end position="213"/>
    </location>
    <ligand>
        <name>GTP</name>
        <dbReference type="ChEBI" id="CHEBI:37565"/>
    </ligand>
</feature>
<dbReference type="PRINTS" id="PR01241">
    <property type="entry name" value="GPROTEINAFNG"/>
</dbReference>
<dbReference type="GO" id="GO:0000750">
    <property type="term" value="P:pheromone-dependent signal transduction involved in conjugation with cellular fusion"/>
    <property type="evidence" value="ECO:0007669"/>
    <property type="project" value="TreeGrafter"/>
</dbReference>
<dbReference type="GO" id="GO:0005525">
    <property type="term" value="F:GTP binding"/>
    <property type="evidence" value="ECO:0007669"/>
    <property type="project" value="UniProtKB-KW"/>
</dbReference>
<dbReference type="FunFam" id="3.40.50.300:FF:000692">
    <property type="entry name" value="Guanine nucleotide-binding protein subunit alpha"/>
    <property type="match status" value="1"/>
</dbReference>
<dbReference type="GO" id="GO:0046872">
    <property type="term" value="F:metal ion binding"/>
    <property type="evidence" value="ECO:0007669"/>
    <property type="project" value="UniProtKB-KW"/>
</dbReference>
<dbReference type="STRING" id="1569628.A0A316V0B0"/>
<dbReference type="InterPro" id="IPR027417">
    <property type="entry name" value="P-loop_NTPase"/>
</dbReference>
<dbReference type="GO" id="GO:0031683">
    <property type="term" value="F:G-protein beta/gamma-subunit complex binding"/>
    <property type="evidence" value="ECO:0007669"/>
    <property type="project" value="InterPro"/>
</dbReference>
<evidence type="ECO:0000256" key="5">
    <source>
        <dbReference type="ARBA" id="ARBA00023134"/>
    </source>
</evidence>
<dbReference type="PRINTS" id="PR00318">
    <property type="entry name" value="GPROTEINA"/>
</dbReference>
<dbReference type="SUPFAM" id="SSF47895">
    <property type="entry name" value="Transducin (alpha subunit), insertion domain"/>
    <property type="match status" value="1"/>
</dbReference>
<dbReference type="CDD" id="cd00066">
    <property type="entry name" value="G-alpha"/>
    <property type="match status" value="1"/>
</dbReference>
<evidence type="ECO:0000256" key="2">
    <source>
        <dbReference type="ARBA" id="ARBA00022723"/>
    </source>
</evidence>
<dbReference type="PANTHER" id="PTHR10218:SF242">
    <property type="entry name" value="GUANINE NUCLEOTIDE-BINDING PROTEIN ALPHA-1 SUBUNIT"/>
    <property type="match status" value="1"/>
</dbReference>
<dbReference type="GO" id="GO:0005834">
    <property type="term" value="C:heterotrimeric G-protein complex"/>
    <property type="evidence" value="ECO:0007669"/>
    <property type="project" value="InterPro"/>
</dbReference>
<dbReference type="InterPro" id="IPR001019">
    <property type="entry name" value="Gprotein_alpha_su"/>
</dbReference>
<dbReference type="Proteomes" id="UP000245884">
    <property type="component" value="Unassembled WGS sequence"/>
</dbReference>
<feature type="binding site" evidence="7">
    <location>
        <position position="335"/>
    </location>
    <ligand>
        <name>GTP</name>
        <dbReference type="ChEBI" id="CHEBI:37565"/>
    </ligand>
</feature>
<evidence type="ECO:0000256" key="8">
    <source>
        <dbReference type="PIRSR" id="PIRSR601019-2"/>
    </source>
</evidence>
<evidence type="ECO:0000313" key="9">
    <source>
        <dbReference type="EMBL" id="PWN29613.1"/>
    </source>
</evidence>
<evidence type="ECO:0000256" key="4">
    <source>
        <dbReference type="ARBA" id="ARBA00022842"/>
    </source>
</evidence>
<dbReference type="InterPro" id="IPR011025">
    <property type="entry name" value="GproteinA_insert"/>
</dbReference>
<dbReference type="GO" id="GO:0003924">
    <property type="term" value="F:GTPase activity"/>
    <property type="evidence" value="ECO:0007669"/>
    <property type="project" value="InterPro"/>
</dbReference>
<evidence type="ECO:0000256" key="1">
    <source>
        <dbReference type="ARBA" id="ARBA00005804"/>
    </source>
</evidence>
<feature type="binding site" evidence="8">
    <location>
        <position position="56"/>
    </location>
    <ligand>
        <name>Mg(2+)</name>
        <dbReference type="ChEBI" id="CHEBI:18420"/>
    </ligand>
</feature>
<evidence type="ECO:0000256" key="3">
    <source>
        <dbReference type="ARBA" id="ARBA00022741"/>
    </source>
</evidence>
<dbReference type="GO" id="GO:0005737">
    <property type="term" value="C:cytoplasm"/>
    <property type="evidence" value="ECO:0007669"/>
    <property type="project" value="TreeGrafter"/>
</dbReference>
<keyword evidence="4 8" id="KW-0460">Magnesium</keyword>
<sequence length="362" mass="41595">MGACCSSATTAADGIGAGSSDVARSRELDRLIKDDERRQAREVKLLLLGAGESGKSTILKSMRLIHSIDFTVQERESYRRQVFQNVCTGMKQLLEIMEELEQKLEHRDYELFFSLFVTLPDIAEGEAFPASYLEPLQLLWKDTGVQEAHSRGPEFALPDNLPYFYAQLDRLFDRDYMPTDADILHCRNKTTGIIETIFPLREHVYRIFDVGGQRSERKKWIHCFENVTAVLFIVALSGYDCCLVEDQRSNQMYEALMLFDSICNSKWFLRTSFILFLNKVDIFEDKASKSPIRVWFPDYEGEDGDIEAAKSYIRTRFLQLNRSQTKDVYCSFTNATDPALLKIVMASVTDTILTRSLRDNLL</sequence>
<feature type="binding site" evidence="8">
    <location>
        <position position="190"/>
    </location>
    <ligand>
        <name>Mg(2+)</name>
        <dbReference type="ChEBI" id="CHEBI:18420"/>
    </ligand>
</feature>
<dbReference type="PANTHER" id="PTHR10218">
    <property type="entry name" value="GTP-BINDING PROTEIN ALPHA SUBUNIT"/>
    <property type="match status" value="1"/>
</dbReference>
<keyword evidence="3 7" id="KW-0547">Nucleotide-binding</keyword>
<dbReference type="AlphaFoldDB" id="A0A316V0B0"/>